<dbReference type="Pfam" id="PF01757">
    <property type="entry name" value="Acyl_transf_3"/>
    <property type="match status" value="1"/>
</dbReference>
<feature type="domain" description="Acyltransferase 3" evidence="3">
    <location>
        <begin position="17"/>
        <end position="338"/>
    </location>
</feature>
<keyword evidence="4" id="KW-0012">Acyltransferase</keyword>
<evidence type="ECO:0000256" key="2">
    <source>
        <dbReference type="SAM" id="Phobius"/>
    </source>
</evidence>
<dbReference type="Proteomes" id="UP000598996">
    <property type="component" value="Unassembled WGS sequence"/>
</dbReference>
<dbReference type="GO" id="GO:0016746">
    <property type="term" value="F:acyltransferase activity"/>
    <property type="evidence" value="ECO:0007669"/>
    <property type="project" value="UniProtKB-KW"/>
</dbReference>
<proteinExistence type="predicted"/>
<dbReference type="InterPro" id="IPR050879">
    <property type="entry name" value="Acyltransferase_3"/>
</dbReference>
<gene>
    <name evidence="4" type="ORF">JKJ07_15195</name>
</gene>
<dbReference type="RefSeq" id="WP_202992163.1">
    <property type="nucleotide sequence ID" value="NZ_JAENHO010000004.1"/>
</dbReference>
<keyword evidence="2" id="KW-1133">Transmembrane helix</keyword>
<feature type="transmembrane region" description="Helical" evidence="2">
    <location>
        <begin position="99"/>
        <end position="119"/>
    </location>
</feature>
<feature type="transmembrane region" description="Helical" evidence="2">
    <location>
        <begin position="227"/>
        <end position="246"/>
    </location>
</feature>
<comment type="caution">
    <text evidence="4">The sequence shown here is derived from an EMBL/GenBank/DDBJ whole genome shotgun (WGS) entry which is preliminary data.</text>
</comment>
<feature type="transmembrane region" description="Helical" evidence="2">
    <location>
        <begin position="252"/>
        <end position="271"/>
    </location>
</feature>
<keyword evidence="2" id="KW-0812">Transmembrane</keyword>
<feature type="region of interest" description="Disordered" evidence="1">
    <location>
        <begin position="342"/>
        <end position="376"/>
    </location>
</feature>
<feature type="transmembrane region" description="Helical" evidence="2">
    <location>
        <begin position="175"/>
        <end position="193"/>
    </location>
</feature>
<sequence length="376" mass="39852">MRPHPQERIVQDDHRVAGLDGLRGLAALYVVVHHCWLLSFPGYPANTGPGWLGWLVHGRFAVVVFITLSGFSLALAPARNGWRLGGLRRYLRRRARRILPAYWVALVLSAALAACLPALPLSEPPTVRSMVVYALLLQDFVAAPAPNGAFWSIAVEAGLYLAFPLVLLARRRLGAIATLVVVTVPVVAAGLLVPELATGARATGYTWELAPLFTLGVLAAGMRARPLLAALAAAPVLALIVFRGPVWTVTHYYWLDLAVGPAIALFLAAVAGRRPAGLVRVLDCRPLRALGGYSYSLYLIHMPIVALVHRGTGLTAYGETVFLAVPLCLAAARLFAAVLEKPGPQSVSPPTADTGHTGGPARPAPASRPHKAGPAA</sequence>
<evidence type="ECO:0000256" key="1">
    <source>
        <dbReference type="SAM" id="MobiDB-lite"/>
    </source>
</evidence>
<feature type="transmembrane region" description="Helical" evidence="2">
    <location>
        <begin position="60"/>
        <end position="78"/>
    </location>
</feature>
<feature type="transmembrane region" description="Helical" evidence="2">
    <location>
        <begin position="149"/>
        <end position="168"/>
    </location>
</feature>
<dbReference type="PANTHER" id="PTHR23028">
    <property type="entry name" value="ACETYLTRANSFERASE"/>
    <property type="match status" value="1"/>
</dbReference>
<keyword evidence="4" id="KW-0808">Transferase</keyword>
<organism evidence="4 5">
    <name type="scientific">Paractinoplanes lichenicola</name>
    <dbReference type="NCBI Taxonomy" id="2802976"/>
    <lineage>
        <taxon>Bacteria</taxon>
        <taxon>Bacillati</taxon>
        <taxon>Actinomycetota</taxon>
        <taxon>Actinomycetes</taxon>
        <taxon>Micromonosporales</taxon>
        <taxon>Micromonosporaceae</taxon>
        <taxon>Paractinoplanes</taxon>
    </lineage>
</organism>
<keyword evidence="5" id="KW-1185">Reference proteome</keyword>
<reference evidence="4 5" key="1">
    <citation type="submission" date="2021-01" db="EMBL/GenBank/DDBJ databases">
        <title>Actinoplanes sp. nov. LDG1-01 isolated from lichen.</title>
        <authorList>
            <person name="Saeng-In P."/>
            <person name="Phongsopitanun W."/>
            <person name="Kanchanasin P."/>
            <person name="Yuki M."/>
            <person name="Kudo T."/>
            <person name="Ohkuma M."/>
            <person name="Tanasupawat S."/>
        </authorList>
    </citation>
    <scope>NUCLEOTIDE SEQUENCE [LARGE SCALE GENOMIC DNA]</scope>
    <source>
        <strain evidence="4 5">LDG1-01</strain>
    </source>
</reference>
<feature type="transmembrane region" description="Helical" evidence="2">
    <location>
        <begin position="205"/>
        <end position="222"/>
    </location>
</feature>
<evidence type="ECO:0000259" key="3">
    <source>
        <dbReference type="Pfam" id="PF01757"/>
    </source>
</evidence>
<protein>
    <submittedName>
        <fullName evidence="4">Acyltransferase</fullName>
    </submittedName>
</protein>
<feature type="transmembrane region" description="Helical" evidence="2">
    <location>
        <begin position="21"/>
        <end position="40"/>
    </location>
</feature>
<dbReference type="InterPro" id="IPR002656">
    <property type="entry name" value="Acyl_transf_3_dom"/>
</dbReference>
<accession>A0ABS1VLY7</accession>
<evidence type="ECO:0000313" key="4">
    <source>
        <dbReference type="EMBL" id="MBL7255649.1"/>
    </source>
</evidence>
<name>A0ABS1VLY7_9ACTN</name>
<dbReference type="EMBL" id="JAENHO010000004">
    <property type="protein sequence ID" value="MBL7255649.1"/>
    <property type="molecule type" value="Genomic_DNA"/>
</dbReference>
<keyword evidence="2" id="KW-0472">Membrane</keyword>
<dbReference type="PANTHER" id="PTHR23028:SF53">
    <property type="entry name" value="ACYL_TRANSF_3 DOMAIN-CONTAINING PROTEIN"/>
    <property type="match status" value="1"/>
</dbReference>
<evidence type="ECO:0000313" key="5">
    <source>
        <dbReference type="Proteomes" id="UP000598996"/>
    </source>
</evidence>